<dbReference type="InterPro" id="IPR005302">
    <property type="entry name" value="MoCF_Sase_C"/>
</dbReference>
<dbReference type="GO" id="GO:0030170">
    <property type="term" value="F:pyridoxal phosphate binding"/>
    <property type="evidence" value="ECO:0007669"/>
    <property type="project" value="InterPro"/>
</dbReference>
<dbReference type="Pfam" id="PF03473">
    <property type="entry name" value="MOSC"/>
    <property type="match status" value="1"/>
</dbReference>
<proteinExistence type="predicted"/>
<dbReference type="GO" id="GO:0030151">
    <property type="term" value="F:molybdenum ion binding"/>
    <property type="evidence" value="ECO:0007669"/>
    <property type="project" value="InterPro"/>
</dbReference>
<dbReference type="Proteomes" id="UP000578819">
    <property type="component" value="Unassembled WGS sequence"/>
</dbReference>
<accession>A0A7W7SWS4</accession>
<gene>
    <name evidence="2" type="ORF">FHR38_005724</name>
</gene>
<reference evidence="2 3" key="1">
    <citation type="submission" date="2020-08" db="EMBL/GenBank/DDBJ databases">
        <title>Sequencing the genomes of 1000 actinobacteria strains.</title>
        <authorList>
            <person name="Klenk H.-P."/>
        </authorList>
    </citation>
    <scope>NUCLEOTIDE SEQUENCE [LARGE SCALE GENOMIC DNA]</scope>
    <source>
        <strain evidence="2 3">DSM 45886</strain>
    </source>
</reference>
<protein>
    <recommendedName>
        <fullName evidence="1">MOSC domain-containing protein</fullName>
    </recommendedName>
</protein>
<organism evidence="2 3">
    <name type="scientific">Micromonospora polyrhachis</name>
    <dbReference type="NCBI Taxonomy" id="1282883"/>
    <lineage>
        <taxon>Bacteria</taxon>
        <taxon>Bacillati</taxon>
        <taxon>Actinomycetota</taxon>
        <taxon>Actinomycetes</taxon>
        <taxon>Micromonosporales</taxon>
        <taxon>Micromonosporaceae</taxon>
        <taxon>Micromonospora</taxon>
    </lineage>
</organism>
<evidence type="ECO:0000313" key="3">
    <source>
        <dbReference type="Proteomes" id="UP000578819"/>
    </source>
</evidence>
<feature type="domain" description="MOSC" evidence="1">
    <location>
        <begin position="91"/>
        <end position="261"/>
    </location>
</feature>
<dbReference type="GO" id="GO:0003824">
    <property type="term" value="F:catalytic activity"/>
    <property type="evidence" value="ECO:0007669"/>
    <property type="project" value="InterPro"/>
</dbReference>
<comment type="caution">
    <text evidence="2">The sequence shown here is derived from an EMBL/GenBank/DDBJ whole genome shotgun (WGS) entry which is preliminary data.</text>
</comment>
<dbReference type="AlphaFoldDB" id="A0A7W7SWS4"/>
<dbReference type="EMBL" id="JACHJW010000001">
    <property type="protein sequence ID" value="MBB4961991.1"/>
    <property type="molecule type" value="Genomic_DNA"/>
</dbReference>
<dbReference type="InterPro" id="IPR011037">
    <property type="entry name" value="Pyrv_Knase-like_insert_dom_sf"/>
</dbReference>
<dbReference type="SUPFAM" id="SSF50800">
    <property type="entry name" value="PK beta-barrel domain-like"/>
    <property type="match status" value="1"/>
</dbReference>
<name>A0A7W7SWS4_9ACTN</name>
<evidence type="ECO:0000259" key="1">
    <source>
        <dbReference type="PROSITE" id="PS51340"/>
    </source>
</evidence>
<sequence>MKSAQGEDLEVADVEPGGLRGDRTWACLDDLDGTVGSAKHPRRWGRLLDVGTNLRDDADEPELMVRVAGRDVRAGTAEADTVLSSYLGRPVRLSRELPSEAKLHRQLPDEAGMVPEWMHDARPGQETVTATGNAQLDGRFVDFGAIHIVTTGALSLLGQQLGRTAVAAGRFRPNLVIDAAHDPEPGQELHMGDVVLRVMVPTPRCVVPALGHGQLPADRLLLGVLARHHRVSVPGLGRAACFGIYAEVVRPGRLRLGEPVR</sequence>
<keyword evidence="3" id="KW-1185">Reference proteome</keyword>
<evidence type="ECO:0000313" key="2">
    <source>
        <dbReference type="EMBL" id="MBB4961991.1"/>
    </source>
</evidence>
<dbReference type="Gene3D" id="2.40.33.20">
    <property type="entry name" value="PK beta-barrel domain-like"/>
    <property type="match status" value="1"/>
</dbReference>
<dbReference type="PROSITE" id="PS51340">
    <property type="entry name" value="MOSC"/>
    <property type="match status" value="1"/>
</dbReference>